<dbReference type="GO" id="GO:0016020">
    <property type="term" value="C:membrane"/>
    <property type="evidence" value="ECO:0007669"/>
    <property type="project" value="TreeGrafter"/>
</dbReference>
<keyword evidence="1 3" id="KW-0378">Hydrolase</keyword>
<dbReference type="Gene3D" id="3.40.50.1820">
    <property type="entry name" value="alpha/beta hydrolase"/>
    <property type="match status" value="1"/>
</dbReference>
<accession>A0A317FFL3</accession>
<evidence type="ECO:0000313" key="4">
    <source>
        <dbReference type="Proteomes" id="UP000245765"/>
    </source>
</evidence>
<protein>
    <submittedName>
        <fullName evidence="3">Alpha/beta hydrolase</fullName>
    </submittedName>
</protein>
<proteinExistence type="predicted"/>
<dbReference type="AlphaFoldDB" id="A0A317FFL3"/>
<dbReference type="Pfam" id="PF12697">
    <property type="entry name" value="Abhydrolase_6"/>
    <property type="match status" value="1"/>
</dbReference>
<dbReference type="SUPFAM" id="SSF53474">
    <property type="entry name" value="alpha/beta-Hydrolases"/>
    <property type="match status" value="1"/>
</dbReference>
<sequence length="291" mass="30825">MRPAAYAAQPSKAPTIEGRRRNLRPLGITQRMIEAVAALPDTSLAYWDTGGPGEPVLLLHPGTGSLEIWEHQRPALAAAGYRAIGYSRRGHRGSDPGSAEAPGTGSGDLAALLDHLGIARCHLVGAAAGGIVALDFALSRADRLISLTLSCSILGIADPDYAAVSEGLRPPGFAAMPPEFRELGPSYRAANPAGVASWLELEHRAIPGRQLRQPTANRITFAALRALDLPCLLMTGDADLWIPPSLLRQVATHVPRAETRVIAECGHSAHWEQPAAFNAALLDFLGRYPAA</sequence>
<dbReference type="InterPro" id="IPR029058">
    <property type="entry name" value="AB_hydrolase_fold"/>
</dbReference>
<dbReference type="PANTHER" id="PTHR43798">
    <property type="entry name" value="MONOACYLGLYCEROL LIPASE"/>
    <property type="match status" value="1"/>
</dbReference>
<name>A0A317FFL3_9PROT</name>
<evidence type="ECO:0000256" key="1">
    <source>
        <dbReference type="ARBA" id="ARBA00022801"/>
    </source>
</evidence>
<evidence type="ECO:0000259" key="2">
    <source>
        <dbReference type="Pfam" id="PF12697"/>
    </source>
</evidence>
<dbReference type="GO" id="GO:0016787">
    <property type="term" value="F:hydrolase activity"/>
    <property type="evidence" value="ECO:0007669"/>
    <property type="project" value="UniProtKB-KW"/>
</dbReference>
<dbReference type="EMBL" id="QGNA01000003">
    <property type="protein sequence ID" value="PWS36739.1"/>
    <property type="molecule type" value="Genomic_DNA"/>
</dbReference>
<dbReference type="InterPro" id="IPR000073">
    <property type="entry name" value="AB_hydrolase_1"/>
</dbReference>
<gene>
    <name evidence="3" type="ORF">DFH01_16545</name>
</gene>
<keyword evidence="4" id="KW-1185">Reference proteome</keyword>
<reference evidence="4" key="1">
    <citation type="submission" date="2018-05" db="EMBL/GenBank/DDBJ databases">
        <authorList>
            <person name="Du Z."/>
            <person name="Wang X."/>
        </authorList>
    </citation>
    <scope>NUCLEOTIDE SEQUENCE [LARGE SCALE GENOMIC DNA]</scope>
    <source>
        <strain evidence="4">CQN31</strain>
    </source>
</reference>
<dbReference type="PANTHER" id="PTHR43798:SF31">
    <property type="entry name" value="AB HYDROLASE SUPERFAMILY PROTEIN YCLE"/>
    <property type="match status" value="1"/>
</dbReference>
<comment type="caution">
    <text evidence="3">The sequence shown here is derived from an EMBL/GenBank/DDBJ whole genome shotgun (WGS) entry which is preliminary data.</text>
</comment>
<organism evidence="3 4">
    <name type="scientific">Falsiroseomonas bella</name>
    <dbReference type="NCBI Taxonomy" id="2184016"/>
    <lineage>
        <taxon>Bacteria</taxon>
        <taxon>Pseudomonadati</taxon>
        <taxon>Pseudomonadota</taxon>
        <taxon>Alphaproteobacteria</taxon>
        <taxon>Acetobacterales</taxon>
        <taxon>Roseomonadaceae</taxon>
        <taxon>Falsiroseomonas</taxon>
    </lineage>
</organism>
<feature type="domain" description="AB hydrolase-1" evidence="2">
    <location>
        <begin position="56"/>
        <end position="280"/>
    </location>
</feature>
<dbReference type="Proteomes" id="UP000245765">
    <property type="component" value="Unassembled WGS sequence"/>
</dbReference>
<evidence type="ECO:0000313" key="3">
    <source>
        <dbReference type="EMBL" id="PWS36739.1"/>
    </source>
</evidence>
<dbReference type="InterPro" id="IPR050266">
    <property type="entry name" value="AB_hydrolase_sf"/>
</dbReference>